<feature type="signal peptide" evidence="1">
    <location>
        <begin position="1"/>
        <end position="23"/>
    </location>
</feature>
<reference evidence="3" key="1">
    <citation type="submission" date="2022-05" db="EMBL/GenBank/DDBJ databases">
        <authorList>
            <person name="Pankratov T."/>
        </authorList>
    </citation>
    <scope>NUCLEOTIDE SEQUENCE</scope>
    <source>
        <strain evidence="3">BP6-180914</strain>
    </source>
</reference>
<sequence>MNRITSLAAGAIVAAIGCHGAQAQTPIPPSPQDFVMAASQSDHYEIMAAHLALVQGQDPRVRTFAEGMVRDHTRLNEDLRKAAIASGLPSPSPGMSSDQAALLSGLQSLRGADFDKAYTRQQVLAHTQAVAVEDSFAAAGAEANLKKAAQSAVPTIQDHLKMARQLSAEVGGS</sequence>
<comment type="caution">
    <text evidence="3">The sequence shown here is derived from an EMBL/GenBank/DDBJ whole genome shotgun (WGS) entry which is preliminary data.</text>
</comment>
<accession>A0AA41YW10</accession>
<keyword evidence="1" id="KW-0732">Signal</keyword>
<protein>
    <submittedName>
        <fullName evidence="3">DUF4142 domain-containing protein</fullName>
    </submittedName>
</protein>
<dbReference type="PANTHER" id="PTHR38593">
    <property type="entry name" value="BLR2558 PROTEIN"/>
    <property type="match status" value="1"/>
</dbReference>
<keyword evidence="4" id="KW-1185">Reference proteome</keyword>
<dbReference type="PANTHER" id="PTHR38593:SF1">
    <property type="entry name" value="BLR2558 PROTEIN"/>
    <property type="match status" value="1"/>
</dbReference>
<feature type="domain" description="DUF4142" evidence="2">
    <location>
        <begin position="30"/>
        <end position="166"/>
    </location>
</feature>
<dbReference type="Proteomes" id="UP001165667">
    <property type="component" value="Unassembled WGS sequence"/>
</dbReference>
<feature type="chain" id="PRO_5041407821" evidence="1">
    <location>
        <begin position="24"/>
        <end position="173"/>
    </location>
</feature>
<evidence type="ECO:0000313" key="4">
    <source>
        <dbReference type="Proteomes" id="UP001165667"/>
    </source>
</evidence>
<dbReference type="RefSeq" id="WP_282584706.1">
    <property type="nucleotide sequence ID" value="NZ_JAMOIM010000005.1"/>
</dbReference>
<dbReference type="InterPro" id="IPR012347">
    <property type="entry name" value="Ferritin-like"/>
</dbReference>
<dbReference type="EMBL" id="JAMOIM010000005">
    <property type="protein sequence ID" value="MCW6508340.1"/>
    <property type="molecule type" value="Genomic_DNA"/>
</dbReference>
<dbReference type="InterPro" id="IPR025419">
    <property type="entry name" value="DUF4142"/>
</dbReference>
<dbReference type="PROSITE" id="PS51257">
    <property type="entry name" value="PROKAR_LIPOPROTEIN"/>
    <property type="match status" value="1"/>
</dbReference>
<dbReference type="AlphaFoldDB" id="A0AA41YW10"/>
<gene>
    <name evidence="3" type="ORF">M8523_09925</name>
</gene>
<organism evidence="3 4">
    <name type="scientific">Lichenifustis flavocetrariae</name>
    <dbReference type="NCBI Taxonomy" id="2949735"/>
    <lineage>
        <taxon>Bacteria</taxon>
        <taxon>Pseudomonadati</taxon>
        <taxon>Pseudomonadota</taxon>
        <taxon>Alphaproteobacteria</taxon>
        <taxon>Hyphomicrobiales</taxon>
        <taxon>Lichenihabitantaceae</taxon>
        <taxon>Lichenifustis</taxon>
    </lineage>
</organism>
<evidence type="ECO:0000259" key="2">
    <source>
        <dbReference type="Pfam" id="PF13628"/>
    </source>
</evidence>
<name>A0AA41YW10_9HYPH</name>
<proteinExistence type="predicted"/>
<dbReference type="Gene3D" id="1.20.1260.10">
    <property type="match status" value="1"/>
</dbReference>
<evidence type="ECO:0000256" key="1">
    <source>
        <dbReference type="SAM" id="SignalP"/>
    </source>
</evidence>
<evidence type="ECO:0000313" key="3">
    <source>
        <dbReference type="EMBL" id="MCW6508340.1"/>
    </source>
</evidence>
<dbReference type="Pfam" id="PF13628">
    <property type="entry name" value="DUF4142"/>
    <property type="match status" value="1"/>
</dbReference>